<dbReference type="Pfam" id="PF00218">
    <property type="entry name" value="IGPS"/>
    <property type="match status" value="1"/>
</dbReference>
<evidence type="ECO:0000256" key="3">
    <source>
        <dbReference type="ARBA" id="ARBA00008737"/>
    </source>
</evidence>
<keyword evidence="6 9" id="KW-0822">Tryptophan biosynthesis</keyword>
<evidence type="ECO:0000313" key="12">
    <source>
        <dbReference type="Proteomes" id="UP000784435"/>
    </source>
</evidence>
<gene>
    <name evidence="9 11" type="primary">trpC</name>
    <name evidence="11" type="ORF">K8V08_03720</name>
</gene>
<dbReference type="InterPro" id="IPR011060">
    <property type="entry name" value="RibuloseP-bd_barrel"/>
</dbReference>
<evidence type="ECO:0000313" key="11">
    <source>
        <dbReference type="EMBL" id="HJG79501.1"/>
    </source>
</evidence>
<comment type="similarity">
    <text evidence="3 9">Belongs to the TrpC family.</text>
</comment>
<dbReference type="GO" id="GO:0004425">
    <property type="term" value="F:indole-3-glycerol-phosphate synthase activity"/>
    <property type="evidence" value="ECO:0007669"/>
    <property type="project" value="UniProtKB-UniRule"/>
</dbReference>
<dbReference type="EMBL" id="DYUK01000081">
    <property type="protein sequence ID" value="HJG79501.1"/>
    <property type="molecule type" value="Genomic_DNA"/>
</dbReference>
<evidence type="ECO:0000256" key="5">
    <source>
        <dbReference type="ARBA" id="ARBA00022793"/>
    </source>
</evidence>
<evidence type="ECO:0000256" key="9">
    <source>
        <dbReference type="HAMAP-Rule" id="MF_00134"/>
    </source>
</evidence>
<accession>A0A921MCT2</accession>
<dbReference type="Gene3D" id="3.20.20.70">
    <property type="entry name" value="Aldolase class I"/>
    <property type="match status" value="1"/>
</dbReference>
<evidence type="ECO:0000256" key="7">
    <source>
        <dbReference type="ARBA" id="ARBA00023141"/>
    </source>
</evidence>
<protein>
    <recommendedName>
        <fullName evidence="9">Indole-3-glycerol phosphate synthase</fullName>
        <shortName evidence="9">IGPS</shortName>
        <ecNumber evidence="9">4.1.1.48</ecNumber>
    </recommendedName>
</protein>
<evidence type="ECO:0000256" key="6">
    <source>
        <dbReference type="ARBA" id="ARBA00022822"/>
    </source>
</evidence>
<dbReference type="SUPFAM" id="SSF51366">
    <property type="entry name" value="Ribulose-phoshate binding barrel"/>
    <property type="match status" value="1"/>
</dbReference>
<dbReference type="InterPro" id="IPR013785">
    <property type="entry name" value="Aldolase_TIM"/>
</dbReference>
<evidence type="ECO:0000259" key="10">
    <source>
        <dbReference type="Pfam" id="PF00218"/>
    </source>
</evidence>
<comment type="caution">
    <text evidence="11">The sequence shown here is derived from an EMBL/GenBank/DDBJ whole genome shotgun (WGS) entry which is preliminary data.</text>
</comment>
<evidence type="ECO:0000256" key="2">
    <source>
        <dbReference type="ARBA" id="ARBA00004696"/>
    </source>
</evidence>
<keyword evidence="5 9" id="KW-0210">Decarboxylase</keyword>
<dbReference type="FunFam" id="3.20.20.70:FF:000024">
    <property type="entry name" value="Indole-3-glycerol phosphate synthase"/>
    <property type="match status" value="1"/>
</dbReference>
<dbReference type="GO" id="GO:0000162">
    <property type="term" value="P:L-tryptophan biosynthetic process"/>
    <property type="evidence" value="ECO:0007669"/>
    <property type="project" value="UniProtKB-UniRule"/>
</dbReference>
<reference evidence="11" key="2">
    <citation type="submission" date="2021-09" db="EMBL/GenBank/DDBJ databases">
        <authorList>
            <person name="Gilroy R."/>
        </authorList>
    </citation>
    <scope>NUCLEOTIDE SEQUENCE</scope>
    <source>
        <strain evidence="11">ChiGjej5B5-7349</strain>
    </source>
</reference>
<feature type="domain" description="Indole-3-glycerol phosphate synthase" evidence="10">
    <location>
        <begin position="4"/>
        <end position="250"/>
    </location>
</feature>
<evidence type="ECO:0000256" key="4">
    <source>
        <dbReference type="ARBA" id="ARBA00022605"/>
    </source>
</evidence>
<dbReference type="EC" id="4.1.1.48" evidence="9"/>
<dbReference type="NCBIfam" id="NF001369">
    <property type="entry name" value="PRK00278.1-1"/>
    <property type="match status" value="1"/>
</dbReference>
<keyword evidence="4 9" id="KW-0028">Amino-acid biosynthesis</keyword>
<proteinExistence type="inferred from homology"/>
<dbReference type="InterPro" id="IPR001468">
    <property type="entry name" value="Indole-3-GlycerolPSynthase_CS"/>
</dbReference>
<dbReference type="InterPro" id="IPR045186">
    <property type="entry name" value="Indole-3-glycerol_P_synth"/>
</dbReference>
<keyword evidence="7 9" id="KW-0057">Aromatic amino acid biosynthesis</keyword>
<comment type="pathway">
    <text evidence="2 9">Amino-acid biosynthesis; L-tryptophan biosynthesis; L-tryptophan from chorismate: step 4/5.</text>
</comment>
<reference evidence="11" key="1">
    <citation type="journal article" date="2021" name="PeerJ">
        <title>Extensive microbial diversity within the chicken gut microbiome revealed by metagenomics and culture.</title>
        <authorList>
            <person name="Gilroy R."/>
            <person name="Ravi A."/>
            <person name="Getino M."/>
            <person name="Pursley I."/>
            <person name="Horton D.L."/>
            <person name="Alikhan N.F."/>
            <person name="Baker D."/>
            <person name="Gharbi K."/>
            <person name="Hall N."/>
            <person name="Watson M."/>
            <person name="Adriaenssens E.M."/>
            <person name="Foster-Nyarko E."/>
            <person name="Jarju S."/>
            <person name="Secka A."/>
            <person name="Antonio M."/>
            <person name="Oren A."/>
            <person name="Chaudhuri R.R."/>
            <person name="La Ragione R."/>
            <person name="Hildebrand F."/>
            <person name="Pallen M.J."/>
        </authorList>
    </citation>
    <scope>NUCLEOTIDE SEQUENCE</scope>
    <source>
        <strain evidence="11">ChiGjej5B5-7349</strain>
    </source>
</reference>
<keyword evidence="8 9" id="KW-0456">Lyase</keyword>
<dbReference type="GO" id="GO:0004640">
    <property type="term" value="F:phosphoribosylanthranilate isomerase activity"/>
    <property type="evidence" value="ECO:0007669"/>
    <property type="project" value="TreeGrafter"/>
</dbReference>
<dbReference type="Proteomes" id="UP000784435">
    <property type="component" value="Unassembled WGS sequence"/>
</dbReference>
<dbReference type="PROSITE" id="PS00614">
    <property type="entry name" value="IGPS"/>
    <property type="match status" value="1"/>
</dbReference>
<dbReference type="AlphaFoldDB" id="A0A921MCT2"/>
<name>A0A921MCT2_9MICO</name>
<organism evidence="11 12">
    <name type="scientific">Brevibacterium senegalense</name>
    <dbReference type="NCBI Taxonomy" id="1033736"/>
    <lineage>
        <taxon>Bacteria</taxon>
        <taxon>Bacillati</taxon>
        <taxon>Actinomycetota</taxon>
        <taxon>Actinomycetes</taxon>
        <taxon>Micrococcales</taxon>
        <taxon>Brevibacteriaceae</taxon>
        <taxon>Brevibacterium</taxon>
    </lineage>
</organism>
<dbReference type="CDD" id="cd00331">
    <property type="entry name" value="IGPS"/>
    <property type="match status" value="1"/>
</dbReference>
<sequence length="261" mass="26694">MTVLDAIIAGVREDLDARRTDRPLARVREDALAAAPVRPFPPAGGFGLICEVKRSSPSKGALADIPDPAALAAAYERGGAAAISVLTEARRFNGSLADLDAVRAAVDVPVLRKDFMVDEYQFHEARAHGADIVLLIVAALDDAQLTDFLALSRELGMAALVEAHTEDELDRAGQAGAALVGVNTRNLKDLTVDPARFAQLAPHAPADAVLVAESGVSGPDTVAQYAAAGAHLGLVGEALVTGGDPAAAVAAFTAAGAAARP</sequence>
<dbReference type="HAMAP" id="MF_00134_B">
    <property type="entry name" value="IGPS_B"/>
    <property type="match status" value="1"/>
</dbReference>
<dbReference type="PANTHER" id="PTHR22854:SF2">
    <property type="entry name" value="INDOLE-3-GLYCEROL-PHOSPHATE SYNTHASE"/>
    <property type="match status" value="1"/>
</dbReference>
<evidence type="ECO:0000256" key="1">
    <source>
        <dbReference type="ARBA" id="ARBA00001633"/>
    </source>
</evidence>
<dbReference type="InterPro" id="IPR013798">
    <property type="entry name" value="Indole-3-glycerol_P_synth_dom"/>
</dbReference>
<evidence type="ECO:0000256" key="8">
    <source>
        <dbReference type="ARBA" id="ARBA00023239"/>
    </source>
</evidence>
<comment type="catalytic activity">
    <reaction evidence="1 9">
        <text>1-(2-carboxyphenylamino)-1-deoxy-D-ribulose 5-phosphate + H(+) = (1S,2R)-1-C-(indol-3-yl)glycerol 3-phosphate + CO2 + H2O</text>
        <dbReference type="Rhea" id="RHEA:23476"/>
        <dbReference type="ChEBI" id="CHEBI:15377"/>
        <dbReference type="ChEBI" id="CHEBI:15378"/>
        <dbReference type="ChEBI" id="CHEBI:16526"/>
        <dbReference type="ChEBI" id="CHEBI:58613"/>
        <dbReference type="ChEBI" id="CHEBI:58866"/>
        <dbReference type="EC" id="4.1.1.48"/>
    </reaction>
</comment>
<dbReference type="PANTHER" id="PTHR22854">
    <property type="entry name" value="TRYPTOPHAN BIOSYNTHESIS PROTEIN"/>
    <property type="match status" value="1"/>
</dbReference>